<evidence type="ECO:0000256" key="1">
    <source>
        <dbReference type="SAM" id="MobiDB-lite"/>
    </source>
</evidence>
<comment type="caution">
    <text evidence="2">The sequence shown here is derived from an EMBL/GenBank/DDBJ whole genome shotgun (WGS) entry which is preliminary data.</text>
</comment>
<proteinExistence type="predicted"/>
<dbReference type="EMBL" id="JACGCI010000078">
    <property type="protein sequence ID" value="KAF6747689.1"/>
    <property type="molecule type" value="Genomic_DNA"/>
</dbReference>
<organism evidence="2 3">
    <name type="scientific">Ephemerocybe angulata</name>
    <dbReference type="NCBI Taxonomy" id="980116"/>
    <lineage>
        <taxon>Eukaryota</taxon>
        <taxon>Fungi</taxon>
        <taxon>Dikarya</taxon>
        <taxon>Basidiomycota</taxon>
        <taxon>Agaricomycotina</taxon>
        <taxon>Agaricomycetes</taxon>
        <taxon>Agaricomycetidae</taxon>
        <taxon>Agaricales</taxon>
        <taxon>Agaricineae</taxon>
        <taxon>Psathyrellaceae</taxon>
        <taxon>Ephemerocybe</taxon>
    </lineage>
</organism>
<protein>
    <submittedName>
        <fullName evidence="2">Uncharacterized protein</fullName>
    </submittedName>
</protein>
<dbReference type="AlphaFoldDB" id="A0A8H6HJ47"/>
<feature type="region of interest" description="Disordered" evidence="1">
    <location>
        <begin position="1"/>
        <end position="23"/>
    </location>
</feature>
<accession>A0A8H6HJ47</accession>
<evidence type="ECO:0000313" key="2">
    <source>
        <dbReference type="EMBL" id="KAF6747689.1"/>
    </source>
</evidence>
<reference evidence="2 3" key="1">
    <citation type="submission" date="2020-07" db="EMBL/GenBank/DDBJ databases">
        <title>Comparative genomics of pyrophilous fungi reveals a link between fire events and developmental genes.</title>
        <authorList>
            <consortium name="DOE Joint Genome Institute"/>
            <person name="Steindorff A.S."/>
            <person name="Carver A."/>
            <person name="Calhoun S."/>
            <person name="Stillman K."/>
            <person name="Liu H."/>
            <person name="Lipzen A."/>
            <person name="Pangilinan J."/>
            <person name="Labutti K."/>
            <person name="Bruns T.D."/>
            <person name="Grigoriev I.V."/>
        </authorList>
    </citation>
    <scope>NUCLEOTIDE SEQUENCE [LARGE SCALE GENOMIC DNA]</scope>
    <source>
        <strain evidence="2 3">CBS 144469</strain>
    </source>
</reference>
<keyword evidence="3" id="KW-1185">Reference proteome</keyword>
<sequence length="948" mass="106464">MQDNIARRTIYRNHSHREQGVGGGGFDKIPVHYPFRGRRRAEAEIVTLLPTALPITLSNDGPATETNFSRKYSPARSSKWFIHQPYLCHDYAISVRTFGVSRRNEVSFRGVGIRTSESPSSSEGRILNVVSHITEGVLRGGTNCASRRYCVNGGGRSSCYGRPLKSWYLLLDTYQALIDRSFTVAHSCSRQLEREVSLHTVYRPIERCRLGYNAPSAFDRLPKHRSWPLSPVTHRKRVVSTLPSGLPALARYYEADLNPARNLDNPGLEGLDVTTAKLVLAAVPKGPGAEGWRIVTNVKSAALHLDHLLRGILALPNAFSPEERATVSVFPSRLKSTGSLRISWSQPPFPSFNRFPARRSVHRPYLHRNNVHYRFRVHTCKVLGSERPEELWLVNDVICFIVYRVALGKLEGMHVVEELVVVLRKTIHVSDMAAQPRLTRGTPKVFDDVARLAMFVVVKGIESHLQPMDKLVFVSEPLTGNTEERPFRLKSSVEGEHIRVLLGRRLPLHLVMASQSAIALATALDVWDLALSIRGSGFSDPESLNHTLAKSNFGNYHHSHIGLGTWIDVLDGAKSLVVAYYPKELAKGERGFRLSQSVNLGALPSDYTTRFYVRGSYARADSAVEDIFTSGSQWDVPFTPVSRTFSTHLRAELLEKETDLYAFDAMYPGDGSHAIVEGSAFGYPLVRYLLSRNWTGSLKRMSRQGKHTTPSSRRALNRQRSNGMIRGFRSWQTLHKRKSIFKVSRRCYKKRRSAVLLGIEIQSIQLCILFTKPRPLWPPVPHMLLRALYLEALRHAAANLQTVFSLTGPIYSRVLFGSRQAHVLVLLLLDLSRLESRCDAAEKEIDYRASTDPLYRCTISISRELAGHVLASEKLLFISLSGPKRYHDSSGITPMALWILQLLSTHLVSMARSLLPPARNGIAHTLETQEDAAASLHLATKRKWPFLV</sequence>
<name>A0A8H6HJ47_9AGAR</name>
<dbReference type="Proteomes" id="UP000521943">
    <property type="component" value="Unassembled WGS sequence"/>
</dbReference>
<evidence type="ECO:0000313" key="3">
    <source>
        <dbReference type="Proteomes" id="UP000521943"/>
    </source>
</evidence>
<gene>
    <name evidence="2" type="ORF">DFP72DRAFT_854084</name>
</gene>